<evidence type="ECO:0000256" key="4">
    <source>
        <dbReference type="ARBA" id="ARBA00023136"/>
    </source>
</evidence>
<protein>
    <recommendedName>
        <fullName evidence="6">G-protein coupled receptors family 3 profile domain-containing protein</fullName>
    </recommendedName>
</protein>
<keyword evidence="4 5" id="KW-0472">Membrane</keyword>
<dbReference type="Pfam" id="PF00003">
    <property type="entry name" value="7tm_3"/>
    <property type="match status" value="1"/>
</dbReference>
<dbReference type="GO" id="GO:0004930">
    <property type="term" value="F:G protein-coupled receptor activity"/>
    <property type="evidence" value="ECO:0007669"/>
    <property type="project" value="InterPro"/>
</dbReference>
<evidence type="ECO:0000256" key="3">
    <source>
        <dbReference type="ARBA" id="ARBA00022989"/>
    </source>
</evidence>
<keyword evidence="2 5" id="KW-0812">Transmembrane</keyword>
<dbReference type="OrthoDB" id="2150267at2759"/>
<evidence type="ECO:0000259" key="6">
    <source>
        <dbReference type="Pfam" id="PF00003"/>
    </source>
</evidence>
<organism evidence="7 8">
    <name type="scientific">Sphaeroforma arctica JP610</name>
    <dbReference type="NCBI Taxonomy" id="667725"/>
    <lineage>
        <taxon>Eukaryota</taxon>
        <taxon>Ichthyosporea</taxon>
        <taxon>Ichthyophonida</taxon>
        <taxon>Sphaeroforma</taxon>
    </lineage>
</organism>
<feature type="transmembrane region" description="Helical" evidence="5">
    <location>
        <begin position="53"/>
        <end position="77"/>
    </location>
</feature>
<evidence type="ECO:0000256" key="2">
    <source>
        <dbReference type="ARBA" id="ARBA00022692"/>
    </source>
</evidence>
<comment type="subcellular location">
    <subcellularLocation>
        <location evidence="1">Membrane</location>
        <topology evidence="1">Multi-pass membrane protein</topology>
    </subcellularLocation>
</comment>
<keyword evidence="3 5" id="KW-1133">Transmembrane helix</keyword>
<dbReference type="GO" id="GO:0016020">
    <property type="term" value="C:membrane"/>
    <property type="evidence" value="ECO:0007669"/>
    <property type="project" value="UniProtKB-SubCell"/>
</dbReference>
<evidence type="ECO:0000256" key="1">
    <source>
        <dbReference type="ARBA" id="ARBA00004141"/>
    </source>
</evidence>
<keyword evidence="8" id="KW-1185">Reference proteome</keyword>
<dbReference type="GeneID" id="25908512"/>
<dbReference type="RefSeq" id="XP_014153500.1">
    <property type="nucleotide sequence ID" value="XM_014298025.1"/>
</dbReference>
<gene>
    <name evidence="7" type="ORF">SARC_08008</name>
</gene>
<accession>A0A0L0FUL0</accession>
<evidence type="ECO:0000256" key="5">
    <source>
        <dbReference type="SAM" id="Phobius"/>
    </source>
</evidence>
<sequence>MSELLVVSGLIAVVVLRNTPRLRRASPLFIGIMLVGALIALPAPLIAYLEVDSVAVCMIGVTMWHFGFILTFGSLFIKTYRVRMIFGSSVKKLRKGIKCSDRLDNTRV</sequence>
<dbReference type="Proteomes" id="UP000054560">
    <property type="component" value="Unassembled WGS sequence"/>
</dbReference>
<dbReference type="EMBL" id="KQ242276">
    <property type="protein sequence ID" value="KNC79598.1"/>
    <property type="molecule type" value="Genomic_DNA"/>
</dbReference>
<feature type="transmembrane region" description="Helical" evidence="5">
    <location>
        <begin position="27"/>
        <end position="47"/>
    </location>
</feature>
<evidence type="ECO:0000313" key="7">
    <source>
        <dbReference type="EMBL" id="KNC79598.1"/>
    </source>
</evidence>
<reference evidence="7 8" key="1">
    <citation type="submission" date="2011-02" db="EMBL/GenBank/DDBJ databases">
        <title>The Genome Sequence of Sphaeroforma arctica JP610.</title>
        <authorList>
            <consortium name="The Broad Institute Genome Sequencing Platform"/>
            <person name="Russ C."/>
            <person name="Cuomo C."/>
            <person name="Young S.K."/>
            <person name="Zeng Q."/>
            <person name="Gargeya S."/>
            <person name="Alvarado L."/>
            <person name="Berlin A."/>
            <person name="Chapman S.B."/>
            <person name="Chen Z."/>
            <person name="Freedman E."/>
            <person name="Gellesch M."/>
            <person name="Goldberg J."/>
            <person name="Griggs A."/>
            <person name="Gujja S."/>
            <person name="Heilman E."/>
            <person name="Heiman D."/>
            <person name="Howarth C."/>
            <person name="Mehta T."/>
            <person name="Neiman D."/>
            <person name="Pearson M."/>
            <person name="Roberts A."/>
            <person name="Saif S."/>
            <person name="Shea T."/>
            <person name="Shenoy N."/>
            <person name="Sisk P."/>
            <person name="Stolte C."/>
            <person name="Sykes S."/>
            <person name="White J."/>
            <person name="Yandava C."/>
            <person name="Burger G."/>
            <person name="Gray M.W."/>
            <person name="Holland P.W.H."/>
            <person name="King N."/>
            <person name="Lang F.B.F."/>
            <person name="Roger A.J."/>
            <person name="Ruiz-Trillo I."/>
            <person name="Haas B."/>
            <person name="Nusbaum C."/>
            <person name="Birren B."/>
        </authorList>
    </citation>
    <scope>NUCLEOTIDE SEQUENCE [LARGE SCALE GENOMIC DNA]</scope>
    <source>
        <strain evidence="7 8">JP610</strain>
    </source>
</reference>
<proteinExistence type="predicted"/>
<name>A0A0L0FUL0_9EUKA</name>
<dbReference type="InterPro" id="IPR017978">
    <property type="entry name" value="GPCR_3_C"/>
</dbReference>
<dbReference type="AlphaFoldDB" id="A0A0L0FUL0"/>
<evidence type="ECO:0000313" key="8">
    <source>
        <dbReference type="Proteomes" id="UP000054560"/>
    </source>
</evidence>
<feature type="domain" description="G-protein coupled receptors family 3 profile" evidence="6">
    <location>
        <begin position="5"/>
        <end position="94"/>
    </location>
</feature>